<protein>
    <submittedName>
        <fullName evidence="1">Unannotated protein</fullName>
    </submittedName>
</protein>
<proteinExistence type="predicted"/>
<evidence type="ECO:0000313" key="1">
    <source>
        <dbReference type="EMBL" id="CAB4688437.1"/>
    </source>
</evidence>
<reference evidence="1" key="1">
    <citation type="submission" date="2020-05" db="EMBL/GenBank/DDBJ databases">
        <authorList>
            <person name="Chiriac C."/>
            <person name="Salcher M."/>
            <person name="Ghai R."/>
            <person name="Kavagutti S V."/>
        </authorList>
    </citation>
    <scope>NUCLEOTIDE SEQUENCE</scope>
</reference>
<organism evidence="1">
    <name type="scientific">freshwater metagenome</name>
    <dbReference type="NCBI Taxonomy" id="449393"/>
    <lineage>
        <taxon>unclassified sequences</taxon>
        <taxon>metagenomes</taxon>
        <taxon>ecological metagenomes</taxon>
    </lineage>
</organism>
<gene>
    <name evidence="1" type="ORF">UFOPK2373_00647</name>
</gene>
<sequence length="241" mass="25760">MKTNRILAILSALLIVGGLIVLSTGRAQAAPTWISKSFTGFAFEKSLLTPTMKTEITNWVKANPGYGMVSCIGYTGFNVKKRDQVFLQNLAVARAKRICDFIHTGNGGISVFSTKGIPGDGKSATARKVTVTLIKVPDDGNGGGTGTVTVGVCDSALRAIMQSKIVAGDFSFARITIRDISTSCKGNVMDVYLLDESGNQLASALDNEITTTWLRVGSSLFTPTDVRSNLIKKVAFEIRKN</sequence>
<dbReference type="AlphaFoldDB" id="A0A6J6NQ12"/>
<accession>A0A6J6NQ12</accession>
<name>A0A6J6NQ12_9ZZZZ</name>
<dbReference type="EMBL" id="CAEZXL010000098">
    <property type="protein sequence ID" value="CAB4688437.1"/>
    <property type="molecule type" value="Genomic_DNA"/>
</dbReference>